<evidence type="ECO:0000313" key="6">
    <source>
        <dbReference type="EMBL" id="EKX63963.1"/>
    </source>
</evidence>
<evidence type="ECO:0000256" key="4">
    <source>
        <dbReference type="ARBA" id="ARBA00023033"/>
    </source>
</evidence>
<accession>L1KU92</accession>
<dbReference type="AlphaFoldDB" id="L1KU92"/>
<evidence type="ECO:0000256" key="2">
    <source>
        <dbReference type="ARBA" id="ARBA00022643"/>
    </source>
</evidence>
<dbReference type="PANTHER" id="PTHR30011:SF16">
    <property type="entry name" value="C2H2 FINGER DOMAIN TRANSCRIPTION FACTOR (EUROFUNG)-RELATED"/>
    <property type="match status" value="1"/>
</dbReference>
<keyword evidence="3" id="KW-0560">Oxidoreductase</keyword>
<dbReference type="Proteomes" id="UP000010411">
    <property type="component" value="Unassembled WGS sequence"/>
</dbReference>
<dbReference type="PATRIC" id="fig|698759.3.peg.5373"/>
<dbReference type="SUPFAM" id="SSF51679">
    <property type="entry name" value="Bacterial luciferase-like"/>
    <property type="match status" value="2"/>
</dbReference>
<feature type="compositionally biased region" description="Basic residues" evidence="5">
    <location>
        <begin position="226"/>
        <end position="245"/>
    </location>
</feature>
<keyword evidence="7" id="KW-1185">Reference proteome</keyword>
<dbReference type="EMBL" id="AEJC01000401">
    <property type="protein sequence ID" value="EKX63963.1"/>
    <property type="molecule type" value="Genomic_DNA"/>
</dbReference>
<protein>
    <recommendedName>
        <fullName evidence="8">Luciferase-like domain-containing protein</fullName>
    </recommendedName>
</protein>
<dbReference type="GO" id="GO:0004497">
    <property type="term" value="F:monooxygenase activity"/>
    <property type="evidence" value="ECO:0007669"/>
    <property type="project" value="UniProtKB-KW"/>
</dbReference>
<gene>
    <name evidence="6" type="ORF">STRIP9103_08630</name>
</gene>
<keyword evidence="2" id="KW-0288">FMN</keyword>
<dbReference type="PANTHER" id="PTHR30011">
    <property type="entry name" value="ALKANESULFONATE MONOOXYGENASE-RELATED"/>
    <property type="match status" value="1"/>
</dbReference>
<evidence type="ECO:0000313" key="7">
    <source>
        <dbReference type="Proteomes" id="UP000010411"/>
    </source>
</evidence>
<evidence type="ECO:0000256" key="5">
    <source>
        <dbReference type="SAM" id="MobiDB-lite"/>
    </source>
</evidence>
<evidence type="ECO:0008006" key="8">
    <source>
        <dbReference type="Google" id="ProtNLM"/>
    </source>
</evidence>
<dbReference type="InterPro" id="IPR036661">
    <property type="entry name" value="Luciferase-like_sf"/>
</dbReference>
<evidence type="ECO:0000256" key="1">
    <source>
        <dbReference type="ARBA" id="ARBA00022630"/>
    </source>
</evidence>
<dbReference type="Gene3D" id="3.20.20.30">
    <property type="entry name" value="Luciferase-like domain"/>
    <property type="match status" value="2"/>
</dbReference>
<proteinExistence type="predicted"/>
<evidence type="ECO:0000256" key="3">
    <source>
        <dbReference type="ARBA" id="ARBA00023002"/>
    </source>
</evidence>
<sequence length="291" mass="32704">MVFLDDDPTAAAARRDRLDTLAGEPYTSDARIFAGTPTQLADPLQELASTGLAGFRLRPAVLGHDLPAITRGLVPELQRGNAFRHVHEADTLRGLLGLPRPANRCTTTTTVWSDPKAGSHIEFSFFAYFARTAERAKSDFLFLADELRLREQGGKIYDLSSYDPDGPLPDIDPDAEHISRGRAQVRMYRDPLATARERREPAAANNWSIRDVIVETGNRQNFVGSPHHRRHHQRLRPVRRRRRLHPCPSHHPTGLDDFADRAVPPLQEQGVFRKDYKGPTLRDHLAAAAPW</sequence>
<dbReference type="GO" id="GO:0016705">
    <property type="term" value="F:oxidoreductase activity, acting on paired donors, with incorporation or reduction of molecular oxygen"/>
    <property type="evidence" value="ECO:0007669"/>
    <property type="project" value="InterPro"/>
</dbReference>
<name>L1KU92_9ACTN</name>
<organism evidence="6 7">
    <name type="scientific">Streptomyces ipomoeae 91-03</name>
    <dbReference type="NCBI Taxonomy" id="698759"/>
    <lineage>
        <taxon>Bacteria</taxon>
        <taxon>Bacillati</taxon>
        <taxon>Actinomycetota</taxon>
        <taxon>Actinomycetes</taxon>
        <taxon>Kitasatosporales</taxon>
        <taxon>Streptomycetaceae</taxon>
        <taxon>Streptomyces</taxon>
    </lineage>
</organism>
<keyword evidence="4" id="KW-0503">Monooxygenase</keyword>
<feature type="region of interest" description="Disordered" evidence="5">
    <location>
        <begin position="220"/>
        <end position="260"/>
    </location>
</feature>
<comment type="caution">
    <text evidence="6">The sequence shown here is derived from an EMBL/GenBank/DDBJ whole genome shotgun (WGS) entry which is preliminary data.</text>
</comment>
<dbReference type="InterPro" id="IPR051260">
    <property type="entry name" value="Diverse_substr_monoxygenases"/>
</dbReference>
<keyword evidence="1" id="KW-0285">Flavoprotein</keyword>
<reference evidence="6 7" key="1">
    <citation type="submission" date="2012-11" db="EMBL/GenBank/DDBJ databases">
        <authorList>
            <person name="Huguet-Tapia J.C."/>
            <person name="Durkin A.S."/>
            <person name="Pettis G.S."/>
            <person name="Badger J.H."/>
        </authorList>
    </citation>
    <scope>NUCLEOTIDE SEQUENCE [LARGE SCALE GENOMIC DNA]</scope>
    <source>
        <strain evidence="6 7">91-03</strain>
    </source>
</reference>